<evidence type="ECO:0000313" key="2">
    <source>
        <dbReference type="Proteomes" id="UP000464658"/>
    </source>
</evidence>
<evidence type="ECO:0000313" key="1">
    <source>
        <dbReference type="EMBL" id="BBP89207.1"/>
    </source>
</evidence>
<gene>
    <name evidence="1" type="ORF">BsIDN1_28250</name>
</gene>
<organism evidence="1 2">
    <name type="scientific">Bacillus safensis</name>
    <dbReference type="NCBI Taxonomy" id="561879"/>
    <lineage>
        <taxon>Bacteria</taxon>
        <taxon>Bacillati</taxon>
        <taxon>Bacillota</taxon>
        <taxon>Bacilli</taxon>
        <taxon>Bacillales</taxon>
        <taxon>Bacillaceae</taxon>
        <taxon>Bacillus</taxon>
    </lineage>
</organism>
<dbReference type="EMBL" id="AP021906">
    <property type="protein sequence ID" value="BBP89207.1"/>
    <property type="molecule type" value="Genomic_DNA"/>
</dbReference>
<dbReference type="AlphaFoldDB" id="A0A5S9M6S1"/>
<name>A0A5S9M6S1_BACIA</name>
<proteinExistence type="predicted"/>
<reference evidence="1 2" key="1">
    <citation type="submission" date="2019-12" db="EMBL/GenBank/DDBJ databases">
        <title>Full genome sequence of a Bacillus safensis strain isolated from commercially available natto in Indonesia.</title>
        <authorList>
            <person name="Yoshida M."/>
            <person name="Uomi M."/>
            <person name="Waturangi D."/>
            <person name="Ekaputri J.J."/>
            <person name="Setiamarga D.H.E."/>
        </authorList>
    </citation>
    <scope>NUCLEOTIDE SEQUENCE [LARGE SCALE GENOMIC DNA]</scope>
    <source>
        <strain evidence="1 2">IDN1</strain>
    </source>
</reference>
<accession>A0A5S9M6S1</accession>
<sequence length="54" mass="6406">MKQAVLYVGHGSRGKKEAQDKAISFYEKLYAVSESRYTRNLFFRADGPFYRRRI</sequence>
<protein>
    <submittedName>
        <fullName evidence="1">Uncharacterized protein</fullName>
    </submittedName>
</protein>
<dbReference type="Proteomes" id="UP000464658">
    <property type="component" value="Chromosome"/>
</dbReference>